<name>A0AAN6GEV6_9BASI</name>
<feature type="transmembrane region" description="Helical" evidence="6">
    <location>
        <begin position="65"/>
        <end position="84"/>
    </location>
</feature>
<accession>A0AAN6GEV6</accession>
<proteinExistence type="inferred from homology"/>
<dbReference type="InterPro" id="IPR007274">
    <property type="entry name" value="Cop_transporter"/>
</dbReference>
<keyword evidence="3 6" id="KW-0812">Transmembrane</keyword>
<dbReference type="PANTHER" id="PTHR12483">
    <property type="entry name" value="SOLUTE CARRIER FAMILY 31 COPPER TRANSPORTERS"/>
    <property type="match status" value="1"/>
</dbReference>
<keyword evidence="4 6" id="KW-1133">Transmembrane helix</keyword>
<dbReference type="EMBL" id="JAPDMQ010000055">
    <property type="protein sequence ID" value="KAK0537721.1"/>
    <property type="molecule type" value="Genomic_DNA"/>
</dbReference>
<feature type="region of interest" description="Disordered" evidence="7">
    <location>
        <begin position="125"/>
        <end position="159"/>
    </location>
</feature>
<evidence type="ECO:0000313" key="8">
    <source>
        <dbReference type="EMBL" id="KAK0537721.1"/>
    </source>
</evidence>
<keyword evidence="6" id="KW-0186">Copper</keyword>
<dbReference type="GO" id="GO:0016020">
    <property type="term" value="C:membrane"/>
    <property type="evidence" value="ECO:0007669"/>
    <property type="project" value="UniProtKB-SubCell"/>
</dbReference>
<keyword evidence="9" id="KW-1185">Reference proteome</keyword>
<evidence type="ECO:0000256" key="5">
    <source>
        <dbReference type="ARBA" id="ARBA00023136"/>
    </source>
</evidence>
<keyword evidence="6" id="KW-0187">Copper transport</keyword>
<dbReference type="GO" id="GO:0005375">
    <property type="term" value="F:copper ion transmembrane transporter activity"/>
    <property type="evidence" value="ECO:0007669"/>
    <property type="project" value="UniProtKB-UniRule"/>
</dbReference>
<reference evidence="8" key="1">
    <citation type="journal article" date="2023" name="PhytoFront">
        <title>Draft Genome Resources of Seven Strains of Tilletia horrida, Causal Agent of Kernel Smut of Rice.</title>
        <authorList>
            <person name="Khanal S."/>
            <person name="Antony Babu S."/>
            <person name="Zhou X.G."/>
        </authorList>
    </citation>
    <scope>NUCLEOTIDE SEQUENCE</scope>
    <source>
        <strain evidence="8">TX3</strain>
    </source>
</reference>
<sequence length="331" mass="35679">MTVSSAILQRRHGGGSMMDMGGMDHSMDHGMGMGGDMTCSMDMLGNWKVTNICVLTSSWHVKTTAQFVGTCIGVFLLVVLIEAIRRWGREWDRYIVRNAIQQRLALRLARRQALLVQQQQRQGVAAGKDDARSASDSVSTQSQNQSQAQLPRTQAQIQPPLSRNRALARIESAFFGVPAAASGTAAAINRARFRPTAMQQFIRSLVYAVQFAGAYIVMLIAMTFNGYILIAIILGGFAGHFVSTWDNLSRAVSPDEDEDDLLLDSNGDDPLLFGSAGAGTAGGAAGTAAIEREKLMNTDEATELERAEQRALRVGNQAHSDMAYGSGACCG</sequence>
<dbReference type="Pfam" id="PF04145">
    <property type="entry name" value="Ctr"/>
    <property type="match status" value="1"/>
</dbReference>
<keyword evidence="6" id="KW-0813">Transport</keyword>
<organism evidence="8 9">
    <name type="scientific">Tilletia horrida</name>
    <dbReference type="NCBI Taxonomy" id="155126"/>
    <lineage>
        <taxon>Eukaryota</taxon>
        <taxon>Fungi</taxon>
        <taxon>Dikarya</taxon>
        <taxon>Basidiomycota</taxon>
        <taxon>Ustilaginomycotina</taxon>
        <taxon>Exobasidiomycetes</taxon>
        <taxon>Tilletiales</taxon>
        <taxon>Tilletiaceae</taxon>
        <taxon>Tilletia</taxon>
    </lineage>
</organism>
<dbReference type="Proteomes" id="UP001176521">
    <property type="component" value="Unassembled WGS sequence"/>
</dbReference>
<comment type="caution">
    <text evidence="8">The sequence shown here is derived from an EMBL/GenBank/DDBJ whole genome shotgun (WGS) entry which is preliminary data.</text>
</comment>
<gene>
    <name evidence="8" type="primary">ctr4</name>
    <name evidence="8" type="ORF">OC842_001517</name>
</gene>
<dbReference type="AlphaFoldDB" id="A0AAN6GEV6"/>
<evidence type="ECO:0000256" key="7">
    <source>
        <dbReference type="SAM" id="MobiDB-lite"/>
    </source>
</evidence>
<comment type="subcellular location">
    <subcellularLocation>
        <location evidence="1 6">Membrane</location>
        <topology evidence="1 6">Multi-pass membrane protein</topology>
    </subcellularLocation>
</comment>
<evidence type="ECO:0000256" key="3">
    <source>
        <dbReference type="ARBA" id="ARBA00022692"/>
    </source>
</evidence>
<evidence type="ECO:0000256" key="4">
    <source>
        <dbReference type="ARBA" id="ARBA00022989"/>
    </source>
</evidence>
<protein>
    <recommendedName>
        <fullName evidence="6">Copper transport protein</fullName>
    </recommendedName>
</protein>
<evidence type="ECO:0000256" key="1">
    <source>
        <dbReference type="ARBA" id="ARBA00004141"/>
    </source>
</evidence>
<dbReference type="PANTHER" id="PTHR12483:SF73">
    <property type="entry name" value="COPPER TRANSPORT PROTEIN CTR3"/>
    <property type="match status" value="1"/>
</dbReference>
<evidence type="ECO:0000256" key="6">
    <source>
        <dbReference type="RuleBase" id="RU367022"/>
    </source>
</evidence>
<keyword evidence="5 6" id="KW-0472">Membrane</keyword>
<keyword evidence="6" id="KW-0406">Ion transport</keyword>
<feature type="compositionally biased region" description="Polar residues" evidence="7">
    <location>
        <begin position="134"/>
        <end position="159"/>
    </location>
</feature>
<evidence type="ECO:0000256" key="2">
    <source>
        <dbReference type="ARBA" id="ARBA00006921"/>
    </source>
</evidence>
<comment type="similarity">
    <text evidence="2 6">Belongs to the copper transporter (Ctr) (TC 1.A.56) family. SLC31A subfamily.</text>
</comment>
<evidence type="ECO:0000313" key="9">
    <source>
        <dbReference type="Proteomes" id="UP001176521"/>
    </source>
</evidence>